<dbReference type="InterPro" id="IPR004117">
    <property type="entry name" value="7tm6_olfct_rcpt"/>
</dbReference>
<accession>A0A7T3KAU6</accession>
<comment type="subcellular location">
    <subcellularLocation>
        <location evidence="1 10">Cell membrane</location>
        <topology evidence="1 10">Multi-pass membrane protein</topology>
    </subcellularLocation>
</comment>
<keyword evidence="4 10" id="KW-0812">Transmembrane</keyword>
<dbReference type="GO" id="GO:0007165">
    <property type="term" value="P:signal transduction"/>
    <property type="evidence" value="ECO:0007669"/>
    <property type="project" value="UniProtKB-KW"/>
</dbReference>
<sequence>MGFVRNFWKKLTHTKALDQSSGRLETVFFESIYRITYVAGMSSTDHDMFYLMYSNTVKLAIVFLVCGEIWYGFTEASGLDEVAASINVTVIQYIAMYRFMNMMSHKDFYKKLATSMESPYFDITTEERKKLVDYWWQTNERYLKLLLALGNCTLAFWFIFPLVDDVDYNLIVGIRLPLNYKTPFRYPLAYIVVMIAFFYISHFVMITDLKMQTHLLHLLCQFTVLVDCFQNLLRDCRIGFEDVAENNLVYEKRFAEKYTKRLGDLVEQHKLILSNTMNLRDTLSSPMLGQLVASGILICFIGYQATTTIAESPFQGLMSAFFLGYNLFGFYIICRWGEEITNQSEKIGEAIYCSGWECGLAKLPGVRSTIMYVIARANKPLVLTAGGMYNLSLTSYTSLVKTSYSALTVLLQFRHE</sequence>
<name>A0A7T3KAU6_HELAM</name>
<dbReference type="AlphaFoldDB" id="A0A7T3KAU6"/>
<keyword evidence="3 10" id="KW-0716">Sensory transduction</keyword>
<feature type="transmembrane region" description="Helical" evidence="10">
    <location>
        <begin position="50"/>
        <end position="70"/>
    </location>
</feature>
<evidence type="ECO:0000256" key="9">
    <source>
        <dbReference type="ARBA" id="ARBA00023224"/>
    </source>
</evidence>
<dbReference type="GO" id="GO:0004984">
    <property type="term" value="F:olfactory receptor activity"/>
    <property type="evidence" value="ECO:0007669"/>
    <property type="project" value="InterPro"/>
</dbReference>
<evidence type="ECO:0000256" key="2">
    <source>
        <dbReference type="ARBA" id="ARBA00022475"/>
    </source>
</evidence>
<keyword evidence="6 10" id="KW-1133">Transmembrane helix</keyword>
<keyword evidence="8 10" id="KW-0675">Receptor</keyword>
<evidence type="ECO:0000256" key="4">
    <source>
        <dbReference type="ARBA" id="ARBA00022692"/>
    </source>
</evidence>
<evidence type="ECO:0000256" key="3">
    <source>
        <dbReference type="ARBA" id="ARBA00022606"/>
    </source>
</evidence>
<reference evidence="11" key="1">
    <citation type="journal article" date="2021" name="Mol. Biol.">
        <title>Odorant Receptors for Detecting Flowering Plant Cues Are Functionally Conserved across Moths and Butterflies.</title>
        <authorList>
            <person name="Guo M."/>
            <person name="Du L."/>
            <person name="Chen Q."/>
            <person name="Feng Y."/>
            <person name="Zhang J."/>
            <person name="Zhang X."/>
            <person name="Tian K."/>
            <person name="Cao S."/>
            <person name="Huang T."/>
            <person name="Jacquin-Joly E."/>
            <person name="Wang G."/>
            <person name="Liu Y."/>
        </authorList>
    </citation>
    <scope>NUCLEOTIDE SEQUENCE</scope>
    <source>
        <tissue evidence="11">Antenna</tissue>
    </source>
</reference>
<evidence type="ECO:0000256" key="7">
    <source>
        <dbReference type="ARBA" id="ARBA00023136"/>
    </source>
</evidence>
<evidence type="ECO:0000256" key="8">
    <source>
        <dbReference type="ARBA" id="ARBA00023170"/>
    </source>
</evidence>
<dbReference type="PANTHER" id="PTHR21137:SF35">
    <property type="entry name" value="ODORANT RECEPTOR 19A-RELATED"/>
    <property type="match status" value="1"/>
</dbReference>
<organism evidence="11">
    <name type="scientific">Helicoverpa armigera</name>
    <name type="common">Cotton bollworm</name>
    <name type="synonym">Heliothis armigera</name>
    <dbReference type="NCBI Taxonomy" id="29058"/>
    <lineage>
        <taxon>Eukaryota</taxon>
        <taxon>Metazoa</taxon>
        <taxon>Ecdysozoa</taxon>
        <taxon>Arthropoda</taxon>
        <taxon>Hexapoda</taxon>
        <taxon>Insecta</taxon>
        <taxon>Pterygota</taxon>
        <taxon>Neoptera</taxon>
        <taxon>Endopterygota</taxon>
        <taxon>Lepidoptera</taxon>
        <taxon>Glossata</taxon>
        <taxon>Ditrysia</taxon>
        <taxon>Noctuoidea</taxon>
        <taxon>Noctuidae</taxon>
        <taxon>Heliothinae</taxon>
        <taxon>Helicoverpa</taxon>
    </lineage>
</organism>
<feature type="transmembrane region" description="Helical" evidence="10">
    <location>
        <begin position="145"/>
        <end position="163"/>
    </location>
</feature>
<keyword evidence="9 10" id="KW-0807">Transducer</keyword>
<dbReference type="Pfam" id="PF02949">
    <property type="entry name" value="7tm_6"/>
    <property type="match status" value="1"/>
</dbReference>
<dbReference type="GO" id="GO:0005886">
    <property type="term" value="C:plasma membrane"/>
    <property type="evidence" value="ECO:0007669"/>
    <property type="project" value="UniProtKB-SubCell"/>
</dbReference>
<feature type="transmembrane region" description="Helical" evidence="10">
    <location>
        <begin position="183"/>
        <end position="206"/>
    </location>
</feature>
<dbReference type="GO" id="GO:0005549">
    <property type="term" value="F:odorant binding"/>
    <property type="evidence" value="ECO:0007669"/>
    <property type="project" value="InterPro"/>
</dbReference>
<keyword evidence="5 10" id="KW-0552">Olfaction</keyword>
<feature type="transmembrane region" description="Helical" evidence="10">
    <location>
        <begin position="82"/>
        <end position="100"/>
    </location>
</feature>
<evidence type="ECO:0000256" key="6">
    <source>
        <dbReference type="ARBA" id="ARBA00022989"/>
    </source>
</evidence>
<evidence type="ECO:0000256" key="5">
    <source>
        <dbReference type="ARBA" id="ARBA00022725"/>
    </source>
</evidence>
<dbReference type="EMBL" id="MT479035">
    <property type="protein sequence ID" value="QPX50366.1"/>
    <property type="molecule type" value="mRNA"/>
</dbReference>
<keyword evidence="2" id="KW-1003">Cell membrane</keyword>
<evidence type="ECO:0000256" key="1">
    <source>
        <dbReference type="ARBA" id="ARBA00004651"/>
    </source>
</evidence>
<protein>
    <recommendedName>
        <fullName evidence="10">Odorant receptor</fullName>
    </recommendedName>
</protein>
<dbReference type="OrthoDB" id="7539170at2759"/>
<comment type="similarity">
    <text evidence="10">Belongs to the insect chemoreceptor superfamily. Heteromeric odorant receptor channel (TC 1.A.69) family.</text>
</comment>
<evidence type="ECO:0000256" key="10">
    <source>
        <dbReference type="RuleBase" id="RU351113"/>
    </source>
</evidence>
<dbReference type="PANTHER" id="PTHR21137">
    <property type="entry name" value="ODORANT RECEPTOR"/>
    <property type="match status" value="1"/>
</dbReference>
<evidence type="ECO:0000313" key="11">
    <source>
        <dbReference type="EMBL" id="QPX50366.1"/>
    </source>
</evidence>
<feature type="transmembrane region" description="Helical" evidence="10">
    <location>
        <begin position="317"/>
        <end position="334"/>
    </location>
</feature>
<gene>
    <name evidence="11" type="primary">OR59</name>
</gene>
<proteinExistence type="evidence at transcript level"/>
<comment type="caution">
    <text evidence="10">Lacks conserved residue(s) required for the propagation of feature annotation.</text>
</comment>
<feature type="transmembrane region" description="Helical" evidence="10">
    <location>
        <begin position="287"/>
        <end position="305"/>
    </location>
</feature>
<keyword evidence="7 10" id="KW-0472">Membrane</keyword>